<feature type="transmembrane region" description="Helical" evidence="7">
    <location>
        <begin position="78"/>
        <end position="98"/>
    </location>
</feature>
<dbReference type="InterPro" id="IPR002656">
    <property type="entry name" value="Acyl_transf_3_dom"/>
</dbReference>
<evidence type="ECO:0000256" key="3">
    <source>
        <dbReference type="ARBA" id="ARBA00022475"/>
    </source>
</evidence>
<keyword evidence="4 7" id="KW-0812">Transmembrane</keyword>
<evidence type="ECO:0000256" key="5">
    <source>
        <dbReference type="ARBA" id="ARBA00022989"/>
    </source>
</evidence>
<reference evidence="10" key="1">
    <citation type="submission" date="2016-10" db="EMBL/GenBank/DDBJ databases">
        <authorList>
            <person name="Varghese N."/>
            <person name="Submissions S."/>
        </authorList>
    </citation>
    <scope>NUCLEOTIDE SEQUENCE [LARGE SCALE GENOMIC DNA]</scope>
    <source>
        <strain evidence="10">DSM 19183</strain>
    </source>
</reference>
<protein>
    <submittedName>
        <fullName evidence="9">Surface polysaccharide O-acyltransferase, integral membrane enzyme</fullName>
    </submittedName>
</protein>
<dbReference type="GO" id="GO:0005886">
    <property type="term" value="C:plasma membrane"/>
    <property type="evidence" value="ECO:0007669"/>
    <property type="project" value="UniProtKB-SubCell"/>
</dbReference>
<dbReference type="EMBL" id="FNZU01000022">
    <property type="protein sequence ID" value="SEL37098.1"/>
    <property type="molecule type" value="Genomic_DNA"/>
</dbReference>
<feature type="transmembrane region" description="Helical" evidence="7">
    <location>
        <begin position="275"/>
        <end position="290"/>
    </location>
</feature>
<dbReference type="PANTHER" id="PTHR40074:SF2">
    <property type="entry name" value="O-ACETYLTRANSFERASE WECH"/>
    <property type="match status" value="1"/>
</dbReference>
<accession>A0A1H7PNR0</accession>
<evidence type="ECO:0000256" key="6">
    <source>
        <dbReference type="ARBA" id="ARBA00023136"/>
    </source>
</evidence>
<keyword evidence="10" id="KW-1185">Reference proteome</keyword>
<feature type="transmembrane region" description="Helical" evidence="7">
    <location>
        <begin position="36"/>
        <end position="57"/>
    </location>
</feature>
<keyword evidence="5 7" id="KW-1133">Transmembrane helix</keyword>
<feature type="transmembrane region" description="Helical" evidence="7">
    <location>
        <begin position="118"/>
        <end position="138"/>
    </location>
</feature>
<evidence type="ECO:0000256" key="2">
    <source>
        <dbReference type="ARBA" id="ARBA00007400"/>
    </source>
</evidence>
<sequence>MRLKYLDVLKTIGIIGVVVIHSSAPLIDKSIVGSHIWWVGNVFDSLFRISVPLLFMVSGALLLEKKDVGLKNFYMKRLSPLMFAFVVWSVIYFVHRNIDYPQSFTLNILVRSIISGDIYGRLWFFYTIIGLYLVTPFLRVFVKNAKYEELNLYLILWFATTVGSGFFNHFYNLNIAFNLTFVNGYIGYFILGYYLRISEYQIKNTKLGPLLLLLNTITVVGTFFLSNSGGENNLYFYNNLSPNVILTSVLVFIFIKSNVKGTSGVFEKEIGNNSLGIYVIHSLVMIWLSRRGIDSFILSPSISVILLTILTFTISFLLSKLIKSIPIVKFILP</sequence>
<evidence type="ECO:0000256" key="4">
    <source>
        <dbReference type="ARBA" id="ARBA00022692"/>
    </source>
</evidence>
<feature type="transmembrane region" description="Helical" evidence="7">
    <location>
        <begin position="234"/>
        <end position="255"/>
    </location>
</feature>
<keyword evidence="6 7" id="KW-0472">Membrane</keyword>
<dbReference type="GO" id="GO:0009246">
    <property type="term" value="P:enterobacterial common antigen biosynthetic process"/>
    <property type="evidence" value="ECO:0007669"/>
    <property type="project" value="TreeGrafter"/>
</dbReference>
<feature type="transmembrane region" description="Helical" evidence="7">
    <location>
        <begin position="296"/>
        <end position="319"/>
    </location>
</feature>
<evidence type="ECO:0000313" key="9">
    <source>
        <dbReference type="EMBL" id="SEL37098.1"/>
    </source>
</evidence>
<feature type="transmembrane region" description="Helical" evidence="7">
    <location>
        <begin position="175"/>
        <end position="195"/>
    </location>
</feature>
<keyword evidence="9" id="KW-0012">Acyltransferase</keyword>
<organism evidence="9 10">
    <name type="scientific">Alkalibacterium pelagium</name>
    <dbReference type="NCBI Taxonomy" id="426702"/>
    <lineage>
        <taxon>Bacteria</taxon>
        <taxon>Bacillati</taxon>
        <taxon>Bacillota</taxon>
        <taxon>Bacilli</taxon>
        <taxon>Lactobacillales</taxon>
        <taxon>Carnobacteriaceae</taxon>
        <taxon>Alkalibacterium</taxon>
    </lineage>
</organism>
<dbReference type="Pfam" id="PF01757">
    <property type="entry name" value="Acyl_transf_3"/>
    <property type="match status" value="1"/>
</dbReference>
<evidence type="ECO:0000256" key="1">
    <source>
        <dbReference type="ARBA" id="ARBA00004651"/>
    </source>
</evidence>
<feature type="domain" description="Acyltransferase 3" evidence="8">
    <location>
        <begin position="4"/>
        <end position="319"/>
    </location>
</feature>
<dbReference type="Proteomes" id="UP000199081">
    <property type="component" value="Unassembled WGS sequence"/>
</dbReference>
<dbReference type="GO" id="GO:0016413">
    <property type="term" value="F:O-acetyltransferase activity"/>
    <property type="evidence" value="ECO:0007669"/>
    <property type="project" value="TreeGrafter"/>
</dbReference>
<feature type="transmembrane region" description="Helical" evidence="7">
    <location>
        <begin position="150"/>
        <end position="169"/>
    </location>
</feature>
<comment type="similarity">
    <text evidence="2">Belongs to the acyltransferase 3 family.</text>
</comment>
<proteinExistence type="inferred from homology"/>
<feature type="transmembrane region" description="Helical" evidence="7">
    <location>
        <begin position="7"/>
        <end position="24"/>
    </location>
</feature>
<comment type="subcellular location">
    <subcellularLocation>
        <location evidence="1">Cell membrane</location>
        <topology evidence="1">Multi-pass membrane protein</topology>
    </subcellularLocation>
</comment>
<name>A0A1H7PNR0_9LACT</name>
<gene>
    <name evidence="9" type="ORF">SAMN04488099_12216</name>
</gene>
<feature type="transmembrane region" description="Helical" evidence="7">
    <location>
        <begin position="207"/>
        <end position="228"/>
    </location>
</feature>
<keyword evidence="3" id="KW-1003">Cell membrane</keyword>
<dbReference type="PANTHER" id="PTHR40074">
    <property type="entry name" value="O-ACETYLTRANSFERASE WECH"/>
    <property type="match status" value="1"/>
</dbReference>
<evidence type="ECO:0000313" key="10">
    <source>
        <dbReference type="Proteomes" id="UP000199081"/>
    </source>
</evidence>
<evidence type="ECO:0000259" key="8">
    <source>
        <dbReference type="Pfam" id="PF01757"/>
    </source>
</evidence>
<dbReference type="RefSeq" id="WP_170231055.1">
    <property type="nucleotide sequence ID" value="NZ_BJYC01000026.1"/>
</dbReference>
<dbReference type="AlphaFoldDB" id="A0A1H7PNR0"/>
<evidence type="ECO:0000256" key="7">
    <source>
        <dbReference type="SAM" id="Phobius"/>
    </source>
</evidence>
<keyword evidence="9" id="KW-0808">Transferase</keyword>